<dbReference type="InterPro" id="IPR011006">
    <property type="entry name" value="CheY-like_superfamily"/>
</dbReference>
<keyword evidence="2" id="KW-0805">Transcription regulation</keyword>
<feature type="non-terminal residue" evidence="7">
    <location>
        <position position="165"/>
    </location>
</feature>
<proteinExistence type="predicted"/>
<dbReference type="PANTHER" id="PTHR43874:SF205">
    <property type="entry name" value="TWO-COMPONENT RESPONSE REGULATOR ORR23"/>
    <property type="match status" value="1"/>
</dbReference>
<evidence type="ECO:0000313" key="7">
    <source>
        <dbReference type="EMBL" id="MBA0738256.1"/>
    </source>
</evidence>
<dbReference type="PANTHER" id="PTHR43874">
    <property type="entry name" value="TWO-COMPONENT RESPONSE REGULATOR"/>
    <property type="match status" value="1"/>
</dbReference>
<dbReference type="InterPro" id="IPR045279">
    <property type="entry name" value="ARR-like"/>
</dbReference>
<evidence type="ECO:0000256" key="3">
    <source>
        <dbReference type="ARBA" id="ARBA00023163"/>
    </source>
</evidence>
<dbReference type="Pfam" id="PF00072">
    <property type="entry name" value="Response_reg"/>
    <property type="match status" value="1"/>
</dbReference>
<protein>
    <recommendedName>
        <fullName evidence="6">Response regulatory domain-containing protein</fullName>
    </recommendedName>
</protein>
<keyword evidence="1" id="KW-0902">Two-component regulatory system</keyword>
<dbReference type="Proteomes" id="UP000593579">
    <property type="component" value="Unassembled WGS sequence"/>
</dbReference>
<dbReference type="OrthoDB" id="971143at2759"/>
<feature type="domain" description="Response regulatory" evidence="6">
    <location>
        <begin position="1"/>
        <end position="97"/>
    </location>
</feature>
<reference evidence="7 8" key="1">
    <citation type="journal article" date="2019" name="Genome Biol. Evol.">
        <title>Insights into the evolution of the New World diploid cottons (Gossypium, subgenus Houzingenia) based on genome sequencing.</title>
        <authorList>
            <person name="Grover C.E."/>
            <person name="Arick M.A. 2nd"/>
            <person name="Thrash A."/>
            <person name="Conover J.L."/>
            <person name="Sanders W.S."/>
            <person name="Peterson D.G."/>
            <person name="Frelichowski J.E."/>
            <person name="Scheffler J.A."/>
            <person name="Scheffler B.E."/>
            <person name="Wendel J.F."/>
        </authorList>
    </citation>
    <scope>NUCLEOTIDE SEQUENCE [LARGE SCALE GENOMIC DNA]</scope>
    <source>
        <strain evidence="7">5</strain>
        <tissue evidence="7">Leaf</tissue>
    </source>
</reference>
<evidence type="ECO:0000256" key="1">
    <source>
        <dbReference type="ARBA" id="ARBA00023012"/>
    </source>
</evidence>
<dbReference type="GO" id="GO:0009736">
    <property type="term" value="P:cytokinin-activated signaling pathway"/>
    <property type="evidence" value="ECO:0007669"/>
    <property type="project" value="InterPro"/>
</dbReference>
<comment type="caution">
    <text evidence="5">Lacks conserved residue(s) required for the propagation of feature annotation.</text>
</comment>
<keyword evidence="3" id="KW-0804">Transcription</keyword>
<dbReference type="GO" id="GO:0000160">
    <property type="term" value="P:phosphorelay signal transduction system"/>
    <property type="evidence" value="ECO:0007669"/>
    <property type="project" value="UniProtKB-KW"/>
</dbReference>
<dbReference type="CDD" id="cd17584">
    <property type="entry name" value="REC_typeB_ARR-like"/>
    <property type="match status" value="1"/>
</dbReference>
<dbReference type="AlphaFoldDB" id="A0A7J9BPZ7"/>
<sequence>MFFFPTVSTTNQANTALKMFRENRNIYDLVITSVNMLDMDAFKLLKLVRLEMGLLVTMLSVHGDTKLIKKGITHSTCDYLFKPVPIAELKNIWQHIKYRLYLGLNNVVALGNKDSCYLRIGGMFGRLNSSTALSLHGISSSVIQPGHSQASNNLINGSRKIQPAM</sequence>
<accession>A0A7J9BPZ7</accession>
<gene>
    <name evidence="7" type="ORF">Gogos_011644</name>
</gene>
<organism evidence="7 8">
    <name type="scientific">Gossypium gossypioides</name>
    <name type="common">Mexican cotton</name>
    <name type="synonym">Selera gossypioides</name>
    <dbReference type="NCBI Taxonomy" id="34282"/>
    <lineage>
        <taxon>Eukaryota</taxon>
        <taxon>Viridiplantae</taxon>
        <taxon>Streptophyta</taxon>
        <taxon>Embryophyta</taxon>
        <taxon>Tracheophyta</taxon>
        <taxon>Spermatophyta</taxon>
        <taxon>Magnoliopsida</taxon>
        <taxon>eudicotyledons</taxon>
        <taxon>Gunneridae</taxon>
        <taxon>Pentapetalae</taxon>
        <taxon>rosids</taxon>
        <taxon>malvids</taxon>
        <taxon>Malvales</taxon>
        <taxon>Malvaceae</taxon>
        <taxon>Malvoideae</taxon>
        <taxon>Gossypium</taxon>
    </lineage>
</organism>
<evidence type="ECO:0000313" key="8">
    <source>
        <dbReference type="Proteomes" id="UP000593579"/>
    </source>
</evidence>
<dbReference type="SUPFAM" id="SSF52172">
    <property type="entry name" value="CheY-like"/>
    <property type="match status" value="1"/>
</dbReference>
<keyword evidence="4" id="KW-0539">Nucleus</keyword>
<evidence type="ECO:0000256" key="5">
    <source>
        <dbReference type="PROSITE-ProRule" id="PRU00169"/>
    </source>
</evidence>
<dbReference type="EMBL" id="JABEZY010000005">
    <property type="protein sequence ID" value="MBA0738256.1"/>
    <property type="molecule type" value="Genomic_DNA"/>
</dbReference>
<comment type="caution">
    <text evidence="7">The sequence shown here is derived from an EMBL/GenBank/DDBJ whole genome shotgun (WGS) entry which is preliminary data.</text>
</comment>
<dbReference type="Gene3D" id="3.40.50.2300">
    <property type="match status" value="1"/>
</dbReference>
<keyword evidence="8" id="KW-1185">Reference proteome</keyword>
<evidence type="ECO:0000259" key="6">
    <source>
        <dbReference type="PROSITE" id="PS50110"/>
    </source>
</evidence>
<evidence type="ECO:0000256" key="4">
    <source>
        <dbReference type="ARBA" id="ARBA00023242"/>
    </source>
</evidence>
<dbReference type="InterPro" id="IPR001789">
    <property type="entry name" value="Sig_transdc_resp-reg_receiver"/>
</dbReference>
<dbReference type="PROSITE" id="PS50110">
    <property type="entry name" value="RESPONSE_REGULATORY"/>
    <property type="match status" value="1"/>
</dbReference>
<evidence type="ECO:0000256" key="2">
    <source>
        <dbReference type="ARBA" id="ARBA00023015"/>
    </source>
</evidence>
<name>A0A7J9BPZ7_GOSGO</name>